<dbReference type="InterPro" id="IPR058240">
    <property type="entry name" value="rSAM_sf"/>
</dbReference>
<keyword evidence="12 14" id="KW-0411">Iron-sulfur</keyword>
<feature type="domain" description="Radical SAM core" evidence="16">
    <location>
        <begin position="60"/>
        <end position="289"/>
    </location>
</feature>
<comment type="caution">
    <text evidence="17">The sequence shown here is derived from an EMBL/GenBank/DDBJ whole genome shotgun (WGS) entry which is preliminary data.</text>
</comment>
<keyword evidence="18" id="KW-1185">Reference proteome</keyword>
<dbReference type="STRING" id="1841610.A6X21_20690"/>
<name>A0A1C3EHN7_9PLAN</name>
<keyword evidence="8 14" id="KW-0001">2Fe-2S</keyword>
<dbReference type="GO" id="GO:0004076">
    <property type="term" value="F:biotin synthase activity"/>
    <property type="evidence" value="ECO:0007669"/>
    <property type="project" value="UniProtKB-UniRule"/>
</dbReference>
<keyword evidence="6 14" id="KW-0808">Transferase</keyword>
<dbReference type="PIRSF" id="PIRSF001619">
    <property type="entry name" value="Biotin_synth"/>
    <property type="match status" value="1"/>
</dbReference>
<dbReference type="SFLD" id="SFLDG01060">
    <property type="entry name" value="BATS_domain_containing"/>
    <property type="match status" value="1"/>
</dbReference>
<dbReference type="Proteomes" id="UP000094828">
    <property type="component" value="Unassembled WGS sequence"/>
</dbReference>
<dbReference type="RefSeq" id="WP_068847273.1">
    <property type="nucleotide sequence ID" value="NZ_LYDR01000063.1"/>
</dbReference>
<evidence type="ECO:0000256" key="9">
    <source>
        <dbReference type="ARBA" id="ARBA00022723"/>
    </source>
</evidence>
<dbReference type="InterPro" id="IPR002684">
    <property type="entry name" value="Biotin_synth/BioAB"/>
</dbReference>
<dbReference type="PROSITE" id="PS51918">
    <property type="entry name" value="RADICAL_SAM"/>
    <property type="match status" value="1"/>
</dbReference>
<sequence>MSATESSKEICSTKIGWSDLADKVIGGHVLTREEALSILDSEDDEIVELLAAAYKVRRKYFGNKVQLYFLKNAKSGLCPEDCGYCSQSKIAETEIPKYAMLNEAKLMEGAARAVEAKARTYCIVASGRGPSNREVGHVASVVKKIKETYGLHICCCLGLLSPDQARTLAEAGVDRINHNLNTGREFYDKICTTHTYDDRLETLKVVREAGMELCSGLIVGMGETLNDLVDVAFELRELGVESTPVNFLHAIDGTPLEARQELNPRQCLRALCLFRFANPAVELRVSGGREVNLRSMQAMSLYAANSMFVSDYLTTKGQPAEDDFKMVADLGMEVVIGDHDSFLAWKAVQEGQPKTSCCEGASTCVTPEKAAAGCHA</sequence>
<dbReference type="Pfam" id="PF06968">
    <property type="entry name" value="BATS"/>
    <property type="match status" value="1"/>
</dbReference>
<dbReference type="SFLD" id="SFLDS00029">
    <property type="entry name" value="Radical_SAM"/>
    <property type="match status" value="1"/>
</dbReference>
<dbReference type="OrthoDB" id="9786826at2"/>
<comment type="subunit">
    <text evidence="3 14">Homodimer.</text>
</comment>
<evidence type="ECO:0000313" key="18">
    <source>
        <dbReference type="Proteomes" id="UP000094828"/>
    </source>
</evidence>
<comment type="cofactor">
    <cofactor evidence="14 15">
        <name>[4Fe-4S] cluster</name>
        <dbReference type="ChEBI" id="CHEBI:49883"/>
    </cofactor>
    <text evidence="14 15">Binds 1 [4Fe-4S] cluster. The cluster is coordinated with 3 cysteines and an exchangeable S-adenosyl-L-methionine.</text>
</comment>
<dbReference type="FunFam" id="3.20.20.70:FF:000026">
    <property type="entry name" value="Biotin synthase"/>
    <property type="match status" value="1"/>
</dbReference>
<dbReference type="AlphaFoldDB" id="A0A1C3EHN7"/>
<dbReference type="HAMAP" id="MF_01694">
    <property type="entry name" value="BioB"/>
    <property type="match status" value="1"/>
</dbReference>
<dbReference type="GO" id="GO:0051539">
    <property type="term" value="F:4 iron, 4 sulfur cluster binding"/>
    <property type="evidence" value="ECO:0007669"/>
    <property type="project" value="UniProtKB-KW"/>
</dbReference>
<evidence type="ECO:0000256" key="11">
    <source>
        <dbReference type="ARBA" id="ARBA00023004"/>
    </source>
</evidence>
<evidence type="ECO:0000256" key="7">
    <source>
        <dbReference type="ARBA" id="ARBA00022691"/>
    </source>
</evidence>
<gene>
    <name evidence="14" type="primary">bioB</name>
    <name evidence="17" type="ORF">A6X21_20690</name>
</gene>
<dbReference type="NCBIfam" id="TIGR00433">
    <property type="entry name" value="bioB"/>
    <property type="match status" value="1"/>
</dbReference>
<dbReference type="SMART" id="SM00876">
    <property type="entry name" value="BATS"/>
    <property type="match status" value="1"/>
</dbReference>
<dbReference type="GO" id="GO:0009102">
    <property type="term" value="P:biotin biosynthetic process"/>
    <property type="evidence" value="ECO:0007669"/>
    <property type="project" value="UniProtKB-UniRule"/>
</dbReference>
<evidence type="ECO:0000256" key="3">
    <source>
        <dbReference type="ARBA" id="ARBA00011738"/>
    </source>
</evidence>
<dbReference type="InterPro" id="IPR024177">
    <property type="entry name" value="Biotin_synthase"/>
</dbReference>
<organism evidence="17 18">
    <name type="scientific">Planctopirus hydrillae</name>
    <dbReference type="NCBI Taxonomy" id="1841610"/>
    <lineage>
        <taxon>Bacteria</taxon>
        <taxon>Pseudomonadati</taxon>
        <taxon>Planctomycetota</taxon>
        <taxon>Planctomycetia</taxon>
        <taxon>Planctomycetales</taxon>
        <taxon>Planctomycetaceae</taxon>
        <taxon>Planctopirus</taxon>
    </lineage>
</organism>
<dbReference type="Pfam" id="PF04055">
    <property type="entry name" value="Radical_SAM"/>
    <property type="match status" value="1"/>
</dbReference>
<accession>A0A1C3EHN7</accession>
<dbReference type="InterPro" id="IPR006638">
    <property type="entry name" value="Elp3/MiaA/NifB-like_rSAM"/>
</dbReference>
<feature type="binding site" evidence="14 15">
    <location>
        <position position="284"/>
    </location>
    <ligand>
        <name>[2Fe-2S] cluster</name>
        <dbReference type="ChEBI" id="CHEBI:190135"/>
    </ligand>
</feature>
<keyword evidence="5 14" id="KW-0004">4Fe-4S</keyword>
<feature type="binding site" evidence="14 15">
    <location>
        <position position="122"/>
    </location>
    <ligand>
        <name>[2Fe-2S] cluster</name>
        <dbReference type="ChEBI" id="CHEBI:190135"/>
    </ligand>
</feature>
<dbReference type="GO" id="GO:0005506">
    <property type="term" value="F:iron ion binding"/>
    <property type="evidence" value="ECO:0007669"/>
    <property type="project" value="UniProtKB-UniRule"/>
</dbReference>
<evidence type="ECO:0000259" key="16">
    <source>
        <dbReference type="PROSITE" id="PS51918"/>
    </source>
</evidence>
<dbReference type="EMBL" id="LYDR01000063">
    <property type="protein sequence ID" value="ODA32755.1"/>
    <property type="molecule type" value="Genomic_DNA"/>
</dbReference>
<keyword evidence="11 14" id="KW-0408">Iron</keyword>
<feature type="binding site" evidence="14 15">
    <location>
        <position position="85"/>
    </location>
    <ligand>
        <name>[4Fe-4S] cluster</name>
        <dbReference type="ChEBI" id="CHEBI:49883"/>
        <note>4Fe-4S-S-AdoMet</note>
    </ligand>
</feature>
<dbReference type="PANTHER" id="PTHR22976:SF2">
    <property type="entry name" value="BIOTIN SYNTHASE, MITOCHONDRIAL"/>
    <property type="match status" value="1"/>
</dbReference>
<evidence type="ECO:0000256" key="1">
    <source>
        <dbReference type="ARBA" id="ARBA00004942"/>
    </source>
</evidence>
<dbReference type="PANTHER" id="PTHR22976">
    <property type="entry name" value="BIOTIN SYNTHASE"/>
    <property type="match status" value="1"/>
</dbReference>
<feature type="binding site" evidence="14 15">
    <location>
        <position position="82"/>
    </location>
    <ligand>
        <name>[4Fe-4S] cluster</name>
        <dbReference type="ChEBI" id="CHEBI:49883"/>
        <note>4Fe-4S-S-AdoMet</note>
    </ligand>
</feature>
<evidence type="ECO:0000256" key="4">
    <source>
        <dbReference type="ARBA" id="ARBA00012236"/>
    </source>
</evidence>
<keyword evidence="9 14" id="KW-0479">Metal-binding</keyword>
<evidence type="ECO:0000313" key="17">
    <source>
        <dbReference type="EMBL" id="ODA32755.1"/>
    </source>
</evidence>
<feature type="binding site" evidence="14 15">
    <location>
        <position position="154"/>
    </location>
    <ligand>
        <name>[2Fe-2S] cluster</name>
        <dbReference type="ChEBI" id="CHEBI:190135"/>
    </ligand>
</feature>
<evidence type="ECO:0000256" key="15">
    <source>
        <dbReference type="PIRSR" id="PIRSR001619-1"/>
    </source>
</evidence>
<dbReference type="InterPro" id="IPR007197">
    <property type="entry name" value="rSAM"/>
</dbReference>
<dbReference type="SUPFAM" id="SSF102114">
    <property type="entry name" value="Radical SAM enzymes"/>
    <property type="match status" value="1"/>
</dbReference>
<dbReference type="CDD" id="cd01335">
    <property type="entry name" value="Radical_SAM"/>
    <property type="match status" value="1"/>
</dbReference>
<dbReference type="InterPro" id="IPR013785">
    <property type="entry name" value="Aldolase_TIM"/>
</dbReference>
<comment type="catalytic activity">
    <reaction evidence="13 14">
        <text>(4R,5S)-dethiobiotin + (sulfur carrier)-SH + 2 reduced [2Fe-2S]-[ferredoxin] + 2 S-adenosyl-L-methionine = (sulfur carrier)-H + biotin + 2 5'-deoxyadenosine + 2 L-methionine + 2 oxidized [2Fe-2S]-[ferredoxin]</text>
        <dbReference type="Rhea" id="RHEA:22060"/>
        <dbReference type="Rhea" id="RHEA-COMP:10000"/>
        <dbReference type="Rhea" id="RHEA-COMP:10001"/>
        <dbReference type="Rhea" id="RHEA-COMP:14737"/>
        <dbReference type="Rhea" id="RHEA-COMP:14739"/>
        <dbReference type="ChEBI" id="CHEBI:17319"/>
        <dbReference type="ChEBI" id="CHEBI:29917"/>
        <dbReference type="ChEBI" id="CHEBI:33737"/>
        <dbReference type="ChEBI" id="CHEBI:33738"/>
        <dbReference type="ChEBI" id="CHEBI:57586"/>
        <dbReference type="ChEBI" id="CHEBI:57844"/>
        <dbReference type="ChEBI" id="CHEBI:59789"/>
        <dbReference type="ChEBI" id="CHEBI:64428"/>
        <dbReference type="ChEBI" id="CHEBI:149473"/>
        <dbReference type="EC" id="2.8.1.6"/>
    </reaction>
</comment>
<keyword evidence="10 14" id="KW-0093">Biotin biosynthesis</keyword>
<dbReference type="SMART" id="SM00729">
    <property type="entry name" value="Elp3"/>
    <property type="match status" value="1"/>
</dbReference>
<evidence type="ECO:0000256" key="13">
    <source>
        <dbReference type="ARBA" id="ARBA00051157"/>
    </source>
</evidence>
<dbReference type="EC" id="2.8.1.6" evidence="4 14"/>
<comment type="function">
    <text evidence="14">Catalyzes the conversion of dethiobiotin (DTB) to biotin by the insertion of a sulfur atom into dethiobiotin via a radical-based mechanism.</text>
</comment>
<dbReference type="InterPro" id="IPR010722">
    <property type="entry name" value="BATS_dom"/>
</dbReference>
<comment type="cofactor">
    <cofactor evidence="14">
        <name>[2Fe-2S] cluster</name>
        <dbReference type="ChEBI" id="CHEBI:190135"/>
    </cofactor>
    <text evidence="14">Binds 1 [2Fe-2S] cluster. The cluster is coordinated with 3 cysteines and 1 arginine.</text>
</comment>
<protein>
    <recommendedName>
        <fullName evidence="4 14">Biotin synthase</fullName>
        <ecNumber evidence="4 14">2.8.1.6</ecNumber>
    </recommendedName>
</protein>
<evidence type="ECO:0000256" key="8">
    <source>
        <dbReference type="ARBA" id="ARBA00022714"/>
    </source>
</evidence>
<reference evidence="17 18" key="1">
    <citation type="submission" date="2016-05" db="EMBL/GenBank/DDBJ databases">
        <title>Genomic and physiological characterization of Planctopirus sp. isolated from fresh water lake.</title>
        <authorList>
            <person name="Subhash Y."/>
            <person name="Ramana C."/>
        </authorList>
    </citation>
    <scope>NUCLEOTIDE SEQUENCE [LARGE SCALE GENOMIC DNA]</scope>
    <source>
        <strain evidence="17 18">JC280</strain>
    </source>
</reference>
<evidence type="ECO:0000256" key="2">
    <source>
        <dbReference type="ARBA" id="ARBA00010765"/>
    </source>
</evidence>
<dbReference type="SFLD" id="SFLDG01278">
    <property type="entry name" value="biotin_synthase_like"/>
    <property type="match status" value="1"/>
</dbReference>
<keyword evidence="7 14" id="KW-0949">S-adenosyl-L-methionine</keyword>
<evidence type="ECO:0000256" key="14">
    <source>
        <dbReference type="HAMAP-Rule" id="MF_01694"/>
    </source>
</evidence>
<comment type="similarity">
    <text evidence="2 14">Belongs to the radical SAM superfamily. Biotin synthase family.</text>
</comment>
<evidence type="ECO:0000256" key="5">
    <source>
        <dbReference type="ARBA" id="ARBA00022485"/>
    </source>
</evidence>
<dbReference type="UniPathway" id="UPA00078">
    <property type="reaction ID" value="UER00162"/>
</dbReference>
<dbReference type="Gene3D" id="3.20.20.70">
    <property type="entry name" value="Aldolase class I"/>
    <property type="match status" value="1"/>
</dbReference>
<feature type="binding site" evidence="14 15">
    <location>
        <position position="78"/>
    </location>
    <ligand>
        <name>[4Fe-4S] cluster</name>
        <dbReference type="ChEBI" id="CHEBI:49883"/>
        <note>4Fe-4S-S-AdoMet</note>
    </ligand>
</feature>
<comment type="pathway">
    <text evidence="1 14">Cofactor biosynthesis; biotin biosynthesis; biotin from 7,8-diaminononanoate: step 2/2.</text>
</comment>
<evidence type="ECO:0000256" key="12">
    <source>
        <dbReference type="ARBA" id="ARBA00023014"/>
    </source>
</evidence>
<comment type="cofactor">
    <cofactor evidence="15">
        <name>[2Fe-2S] cluster</name>
        <dbReference type="ChEBI" id="CHEBI:190135"/>
    </cofactor>
    <text evidence="15">Binds 1 [2Fe-2S] cluster. The cluster is coordinated with 3 cysteines and 1 arginine.</text>
</comment>
<evidence type="ECO:0000256" key="10">
    <source>
        <dbReference type="ARBA" id="ARBA00022756"/>
    </source>
</evidence>
<dbReference type="GO" id="GO:0051537">
    <property type="term" value="F:2 iron, 2 sulfur cluster binding"/>
    <property type="evidence" value="ECO:0007669"/>
    <property type="project" value="UniProtKB-KW"/>
</dbReference>
<proteinExistence type="inferred from homology"/>
<evidence type="ECO:0000256" key="6">
    <source>
        <dbReference type="ARBA" id="ARBA00022679"/>
    </source>
</evidence>
<feature type="binding site" evidence="14 15">
    <location>
        <position position="214"/>
    </location>
    <ligand>
        <name>[2Fe-2S] cluster</name>
        <dbReference type="ChEBI" id="CHEBI:190135"/>
    </ligand>
</feature>